<dbReference type="RefSeq" id="XP_030755604.1">
    <property type="nucleotide sequence ID" value="XM_030899744.1"/>
</dbReference>
<reference evidence="4" key="1">
    <citation type="submission" date="2025-08" db="UniProtKB">
        <authorList>
            <consortium name="RefSeq"/>
        </authorList>
    </citation>
    <scope>IDENTIFICATION</scope>
    <source>
        <tissue evidence="4">Gonads</tissue>
    </source>
</reference>
<gene>
    <name evidence="4" type="primary">LOC115881977</name>
</gene>
<feature type="compositionally biased region" description="Pro residues" evidence="1">
    <location>
        <begin position="184"/>
        <end position="195"/>
    </location>
</feature>
<dbReference type="OrthoDB" id="6350087at2759"/>
<organism evidence="3 4">
    <name type="scientific">Sitophilus oryzae</name>
    <name type="common">Rice weevil</name>
    <name type="synonym">Curculio oryzae</name>
    <dbReference type="NCBI Taxonomy" id="7048"/>
    <lineage>
        <taxon>Eukaryota</taxon>
        <taxon>Metazoa</taxon>
        <taxon>Ecdysozoa</taxon>
        <taxon>Arthropoda</taxon>
        <taxon>Hexapoda</taxon>
        <taxon>Insecta</taxon>
        <taxon>Pterygota</taxon>
        <taxon>Neoptera</taxon>
        <taxon>Endopterygota</taxon>
        <taxon>Coleoptera</taxon>
        <taxon>Polyphaga</taxon>
        <taxon>Cucujiformia</taxon>
        <taxon>Curculionidae</taxon>
        <taxon>Dryophthorinae</taxon>
        <taxon>Sitophilus</taxon>
    </lineage>
</organism>
<evidence type="ECO:0000313" key="3">
    <source>
        <dbReference type="Proteomes" id="UP000504635"/>
    </source>
</evidence>
<sequence>MHREAVAVLLMGCLLGLSVRTSDTKAVEKKDGRPDIAAASDSAGQRPGKLQKRSYANYRLIDRNYITLLEASQVWRPATYTIHRPYYIPVYSVPNRYPIFYPPQPAYHNTGTPVDNPLYPPYRGPPYLPPQVPSSTAKPEDVGNRFGDDNERDDRPVWGVVNAGSMVGMPLSNNGQNENEPIPTRSPIPSAPLPPLQHEGTTNENAPPAAAAIARPQSTPSPQVGPSNCVWAIVTCCSASNPKDVSNTCFEQRGCPGPFWGSSPCESDFARGAIAAAMNYYSSGK</sequence>
<keyword evidence="2" id="KW-0732">Signal</keyword>
<feature type="region of interest" description="Disordered" evidence="1">
    <location>
        <begin position="132"/>
        <end position="224"/>
    </location>
</feature>
<proteinExistence type="predicted"/>
<name>A0A6J2XY56_SITOR</name>
<evidence type="ECO:0000313" key="4">
    <source>
        <dbReference type="RefSeq" id="XP_030755604.1"/>
    </source>
</evidence>
<feature type="signal peptide" evidence="2">
    <location>
        <begin position="1"/>
        <end position="26"/>
    </location>
</feature>
<dbReference type="Proteomes" id="UP000504635">
    <property type="component" value="Unplaced"/>
</dbReference>
<evidence type="ECO:0000256" key="1">
    <source>
        <dbReference type="SAM" id="MobiDB-lite"/>
    </source>
</evidence>
<evidence type="ECO:0000256" key="2">
    <source>
        <dbReference type="SAM" id="SignalP"/>
    </source>
</evidence>
<dbReference type="GeneID" id="115881977"/>
<feature type="compositionally biased region" description="Basic and acidic residues" evidence="1">
    <location>
        <begin position="138"/>
        <end position="156"/>
    </location>
</feature>
<dbReference type="KEGG" id="soy:115881977"/>
<feature type="chain" id="PRO_5027089758" evidence="2">
    <location>
        <begin position="27"/>
        <end position="285"/>
    </location>
</feature>
<accession>A0A6J2XY56</accession>
<feature type="region of interest" description="Disordered" evidence="1">
    <location>
        <begin position="26"/>
        <end position="50"/>
    </location>
</feature>
<feature type="compositionally biased region" description="Low complexity" evidence="1">
    <location>
        <begin position="206"/>
        <end position="216"/>
    </location>
</feature>
<protein>
    <submittedName>
        <fullName evidence="4">Uncharacterized protein LOC115881977</fullName>
    </submittedName>
</protein>
<dbReference type="AlphaFoldDB" id="A0A6J2XY56"/>
<keyword evidence="3" id="KW-1185">Reference proteome</keyword>
<dbReference type="InParanoid" id="A0A6J2XY56"/>